<dbReference type="AlphaFoldDB" id="A0A699HIH7"/>
<sequence length="105" mass="11936">MHGKIWYEKDVYYLRSFEEEFPAIVYNDALTSEPKVLCDFENQFPAIVYHDALTSKVVVSSEPTKLYRIDGGDFIENCEGYAYPSICVVIGSAGYAYPDMCEVLP</sequence>
<dbReference type="EMBL" id="BKCJ010161774">
    <property type="protein sequence ID" value="GEY23104.1"/>
    <property type="molecule type" value="Genomic_DNA"/>
</dbReference>
<proteinExistence type="predicted"/>
<reference evidence="1" key="1">
    <citation type="journal article" date="2019" name="Sci. Rep.">
        <title>Draft genome of Tanacetum cinerariifolium, the natural source of mosquito coil.</title>
        <authorList>
            <person name="Yamashiro T."/>
            <person name="Shiraishi A."/>
            <person name="Satake H."/>
            <person name="Nakayama K."/>
        </authorList>
    </citation>
    <scope>NUCLEOTIDE SEQUENCE</scope>
</reference>
<protein>
    <submittedName>
        <fullName evidence="1">Uncharacterized protein</fullName>
    </submittedName>
</protein>
<gene>
    <name evidence="1" type="ORF">Tci_395078</name>
</gene>
<comment type="caution">
    <text evidence="1">The sequence shown here is derived from an EMBL/GenBank/DDBJ whole genome shotgun (WGS) entry which is preliminary data.</text>
</comment>
<organism evidence="1">
    <name type="scientific">Tanacetum cinerariifolium</name>
    <name type="common">Dalmatian daisy</name>
    <name type="synonym">Chrysanthemum cinerariifolium</name>
    <dbReference type="NCBI Taxonomy" id="118510"/>
    <lineage>
        <taxon>Eukaryota</taxon>
        <taxon>Viridiplantae</taxon>
        <taxon>Streptophyta</taxon>
        <taxon>Embryophyta</taxon>
        <taxon>Tracheophyta</taxon>
        <taxon>Spermatophyta</taxon>
        <taxon>Magnoliopsida</taxon>
        <taxon>eudicotyledons</taxon>
        <taxon>Gunneridae</taxon>
        <taxon>Pentapetalae</taxon>
        <taxon>asterids</taxon>
        <taxon>campanulids</taxon>
        <taxon>Asterales</taxon>
        <taxon>Asteraceae</taxon>
        <taxon>Asteroideae</taxon>
        <taxon>Anthemideae</taxon>
        <taxon>Anthemidinae</taxon>
        <taxon>Tanacetum</taxon>
    </lineage>
</organism>
<evidence type="ECO:0000313" key="1">
    <source>
        <dbReference type="EMBL" id="GEY23104.1"/>
    </source>
</evidence>
<accession>A0A699HIH7</accession>
<name>A0A699HIH7_TANCI</name>